<reference evidence="19 20" key="1">
    <citation type="submission" date="2018-09" db="EMBL/GenBank/DDBJ databases">
        <title>Paenibacillus aracenensis nov. sp. isolated from a cave in southern Spain.</title>
        <authorList>
            <person name="Jurado V."/>
            <person name="Gutierrez-Patricio S."/>
            <person name="Gonzalez-Pimentel J.L."/>
            <person name="Miller A.Z."/>
            <person name="Laiz L."/>
            <person name="Saiz-Jimenez C."/>
        </authorList>
    </citation>
    <scope>NUCLEOTIDE SEQUENCE [LARGE SCALE GENOMIC DNA]</scope>
    <source>
        <strain evidence="19 20">DSM 22867</strain>
    </source>
</reference>
<evidence type="ECO:0000256" key="11">
    <source>
        <dbReference type="ARBA" id="ARBA00022967"/>
    </source>
</evidence>
<evidence type="ECO:0000256" key="9">
    <source>
        <dbReference type="ARBA" id="ARBA00022796"/>
    </source>
</evidence>
<dbReference type="GO" id="GO:0016887">
    <property type="term" value="F:ATP hydrolysis activity"/>
    <property type="evidence" value="ECO:0007669"/>
    <property type="project" value="InterPro"/>
</dbReference>
<dbReference type="PANTHER" id="PTHR43520:SF8">
    <property type="entry name" value="P-TYPE CU(+) TRANSPORTER"/>
    <property type="match status" value="1"/>
</dbReference>
<dbReference type="CDD" id="cd00371">
    <property type="entry name" value="HMA"/>
    <property type="match status" value="1"/>
</dbReference>
<evidence type="ECO:0000256" key="4">
    <source>
        <dbReference type="ARBA" id="ARBA00022448"/>
    </source>
</evidence>
<dbReference type="EMBL" id="QXQA01000009">
    <property type="protein sequence ID" value="RIX51709.1"/>
    <property type="molecule type" value="Genomic_DNA"/>
</dbReference>
<feature type="transmembrane region" description="Helical" evidence="17">
    <location>
        <begin position="160"/>
        <end position="177"/>
    </location>
</feature>
<evidence type="ECO:0000256" key="6">
    <source>
        <dbReference type="ARBA" id="ARBA00022692"/>
    </source>
</evidence>
<evidence type="ECO:0000256" key="8">
    <source>
        <dbReference type="ARBA" id="ARBA00022741"/>
    </source>
</evidence>
<dbReference type="Proteomes" id="UP000266482">
    <property type="component" value="Unassembled WGS sequence"/>
</dbReference>
<comment type="subcellular location">
    <subcellularLocation>
        <location evidence="17">Cell membrane</location>
    </subcellularLocation>
    <subcellularLocation>
        <location evidence="1">Endomembrane system</location>
        <topology evidence="1">Multi-pass membrane protein</topology>
    </subcellularLocation>
</comment>
<feature type="domain" description="HMA" evidence="18">
    <location>
        <begin position="6"/>
        <end position="72"/>
    </location>
</feature>
<name>A0A3A1UT44_9BACL</name>
<accession>A0A3A1UT44</accession>
<dbReference type="AlphaFoldDB" id="A0A3A1UT44"/>
<sequence length="748" mass="79166">MSGSGHELDFTIQGMSCAACAARIEKTLGRMDGVSEVAVSFPLRTAWVQVIPERVTKEQLAEKVEQLGFTAKLNESAREGLQRERVWLLIRLIAATLLTLPLLAGMTEHLSWLKPVAAALPGFLFQPWLQLVLATIIQFVIGMPFYFGAYYAVRQRSANMDVLVVIGTTAAYLYSHYVVFQGGWDTLLAGGSHGAPLYFETSAVVITAILLGKYIETSASLKAQDESLGFDQLRVQSAMVERAGSVSAVRTEFVRKGDIVHVEAHEIIPIDGMILQGESLADEALLTGESAAVMKRPGDSVWAGTMNGPGRLIIETGAAGHDTMLSRIQELVVQGQRAKSSLQTQVDAAAGWFVPAMLIAAAGTFLAWGMFADPGNWSRASLCGIAVLLAACPCALGLAAPISLVIASGRLAKRGIIAKEAGAVERLASINTMLLDKTGTLTEGKPKVNYVGPVGIGRSPLLRLAAALESESTHPLAGAIREEAGRLGLNAPSAERITYIAGGGVQGWVRGELAAFGNAHFIGSLGIELPRSVRLMAADREALGETVLYAALEGTCIGIVGFRDTLKQGARAMTGELRRLGIEPVVATGDHAAPASAVAKAIGVKTVHASMLPEGKLALIEELKRKGRRVAMAGDGWNDAPALAAADVGIAMGNGTYGALNAGHITLLFSRLPAIPEAIRLSRLTIRNIRQNLVFAFLYNAVIIPFAALGFLQPWMAGTAMALSSVSVVTNAIRLKGRLERAGMRKAG</sequence>
<dbReference type="GO" id="GO:0005886">
    <property type="term" value="C:plasma membrane"/>
    <property type="evidence" value="ECO:0007669"/>
    <property type="project" value="UniProtKB-SubCell"/>
</dbReference>
<evidence type="ECO:0000259" key="18">
    <source>
        <dbReference type="PROSITE" id="PS50846"/>
    </source>
</evidence>
<keyword evidence="7 17" id="KW-0479">Metal-binding</keyword>
<dbReference type="PROSITE" id="PS01047">
    <property type="entry name" value="HMA_1"/>
    <property type="match status" value="1"/>
</dbReference>
<evidence type="ECO:0000256" key="12">
    <source>
        <dbReference type="ARBA" id="ARBA00022989"/>
    </source>
</evidence>
<dbReference type="FunFam" id="3.30.70.100:FF:000005">
    <property type="entry name" value="Copper-exporting P-type ATPase A"/>
    <property type="match status" value="1"/>
</dbReference>
<keyword evidence="4" id="KW-0813">Transport</keyword>
<dbReference type="SUPFAM" id="SSF81665">
    <property type="entry name" value="Calcium ATPase, transmembrane domain M"/>
    <property type="match status" value="1"/>
</dbReference>
<feature type="transmembrane region" description="Helical" evidence="17">
    <location>
        <begin position="377"/>
        <end position="407"/>
    </location>
</feature>
<dbReference type="PRINTS" id="PR00943">
    <property type="entry name" value="CUATPASE"/>
</dbReference>
<evidence type="ECO:0000256" key="14">
    <source>
        <dbReference type="ARBA" id="ARBA00023065"/>
    </source>
</evidence>
<dbReference type="NCBIfam" id="TIGR01494">
    <property type="entry name" value="ATPase_P-type"/>
    <property type="match status" value="1"/>
</dbReference>
<evidence type="ECO:0000256" key="1">
    <source>
        <dbReference type="ARBA" id="ARBA00004127"/>
    </source>
</evidence>
<feature type="transmembrane region" description="Helical" evidence="17">
    <location>
        <begin position="127"/>
        <end position="153"/>
    </location>
</feature>
<evidence type="ECO:0000256" key="7">
    <source>
        <dbReference type="ARBA" id="ARBA00022723"/>
    </source>
</evidence>
<dbReference type="EC" id="7.2.2.8" evidence="3"/>
<dbReference type="InterPro" id="IPR006121">
    <property type="entry name" value="HMA_dom"/>
</dbReference>
<keyword evidence="9" id="KW-0187">Copper transport</keyword>
<dbReference type="SFLD" id="SFLDG00002">
    <property type="entry name" value="C1.7:_P-type_atpase_like"/>
    <property type="match status" value="1"/>
</dbReference>
<evidence type="ECO:0000256" key="3">
    <source>
        <dbReference type="ARBA" id="ARBA00012517"/>
    </source>
</evidence>
<dbReference type="GO" id="GO:0005507">
    <property type="term" value="F:copper ion binding"/>
    <property type="evidence" value="ECO:0007669"/>
    <property type="project" value="TreeGrafter"/>
</dbReference>
<dbReference type="InterPro" id="IPR001757">
    <property type="entry name" value="P_typ_ATPase"/>
</dbReference>
<dbReference type="PROSITE" id="PS50846">
    <property type="entry name" value="HMA_2"/>
    <property type="match status" value="1"/>
</dbReference>
<dbReference type="Pfam" id="PF00122">
    <property type="entry name" value="E1-E2_ATPase"/>
    <property type="match status" value="1"/>
</dbReference>
<evidence type="ECO:0000256" key="13">
    <source>
        <dbReference type="ARBA" id="ARBA00023008"/>
    </source>
</evidence>
<keyword evidence="14" id="KW-0406">Ion transport</keyword>
<evidence type="ECO:0000256" key="2">
    <source>
        <dbReference type="ARBA" id="ARBA00006024"/>
    </source>
</evidence>
<gene>
    <name evidence="19" type="ORF">D3P08_14910</name>
</gene>
<keyword evidence="11" id="KW-1278">Translocase</keyword>
<feature type="transmembrane region" description="Helical" evidence="17">
    <location>
        <begin position="693"/>
        <end position="712"/>
    </location>
</feature>
<dbReference type="PROSITE" id="PS00154">
    <property type="entry name" value="ATPASE_E1_E2"/>
    <property type="match status" value="1"/>
</dbReference>
<evidence type="ECO:0000313" key="20">
    <source>
        <dbReference type="Proteomes" id="UP000266482"/>
    </source>
</evidence>
<keyword evidence="5" id="KW-0597">Phosphoprotein</keyword>
<dbReference type="SFLD" id="SFLDF00027">
    <property type="entry name" value="p-type_atpase"/>
    <property type="match status" value="1"/>
</dbReference>
<dbReference type="GO" id="GO:0140581">
    <property type="term" value="F:P-type monovalent copper transporter activity"/>
    <property type="evidence" value="ECO:0007669"/>
    <property type="project" value="UniProtKB-EC"/>
</dbReference>
<dbReference type="InterPro" id="IPR008250">
    <property type="entry name" value="ATPase_P-typ_transduc_dom_A_sf"/>
</dbReference>
<keyword evidence="6 17" id="KW-0812">Transmembrane</keyword>
<evidence type="ECO:0000256" key="17">
    <source>
        <dbReference type="RuleBase" id="RU362081"/>
    </source>
</evidence>
<dbReference type="InterPro" id="IPR036163">
    <property type="entry name" value="HMA_dom_sf"/>
</dbReference>
<dbReference type="InterPro" id="IPR059000">
    <property type="entry name" value="ATPase_P-type_domA"/>
</dbReference>
<keyword evidence="8 17" id="KW-0547">Nucleotide-binding</keyword>
<dbReference type="Gene3D" id="2.70.150.10">
    <property type="entry name" value="Calcium-transporting ATPase, cytoplasmic transduction domain A"/>
    <property type="match status" value="1"/>
</dbReference>
<keyword evidence="15 17" id="KW-0472">Membrane</keyword>
<comment type="caution">
    <text evidence="19">The sequence shown here is derived from an EMBL/GenBank/DDBJ whole genome shotgun (WGS) entry which is preliminary data.</text>
</comment>
<feature type="transmembrane region" description="Helical" evidence="17">
    <location>
        <begin position="349"/>
        <end position="371"/>
    </location>
</feature>
<keyword evidence="13" id="KW-0186">Copper</keyword>
<evidence type="ECO:0000256" key="10">
    <source>
        <dbReference type="ARBA" id="ARBA00022840"/>
    </source>
</evidence>
<dbReference type="Gene3D" id="1.20.1110.10">
    <property type="entry name" value="Calcium-transporting ATPase, transmembrane domain"/>
    <property type="match status" value="1"/>
</dbReference>
<evidence type="ECO:0000256" key="15">
    <source>
        <dbReference type="ARBA" id="ARBA00023136"/>
    </source>
</evidence>
<dbReference type="GO" id="GO:0012505">
    <property type="term" value="C:endomembrane system"/>
    <property type="evidence" value="ECO:0007669"/>
    <property type="project" value="UniProtKB-SubCell"/>
</dbReference>
<dbReference type="RefSeq" id="WP_119600493.1">
    <property type="nucleotide sequence ID" value="NZ_QXQA01000009.1"/>
</dbReference>
<dbReference type="SUPFAM" id="SSF56784">
    <property type="entry name" value="HAD-like"/>
    <property type="match status" value="1"/>
</dbReference>
<dbReference type="Gene3D" id="3.30.70.100">
    <property type="match status" value="1"/>
</dbReference>
<keyword evidence="20" id="KW-1185">Reference proteome</keyword>
<dbReference type="SUPFAM" id="SSF55008">
    <property type="entry name" value="HMA, heavy metal-associated domain"/>
    <property type="match status" value="1"/>
</dbReference>
<evidence type="ECO:0000313" key="19">
    <source>
        <dbReference type="EMBL" id="RIX51709.1"/>
    </source>
</evidence>
<comment type="similarity">
    <text evidence="2 17">Belongs to the cation transport ATPase (P-type) (TC 3.A.3) family. Type IB subfamily.</text>
</comment>
<dbReference type="Gene3D" id="3.40.50.1000">
    <property type="entry name" value="HAD superfamily/HAD-like"/>
    <property type="match status" value="1"/>
</dbReference>
<dbReference type="Gene3D" id="3.40.1110.10">
    <property type="entry name" value="Calcium-transporting ATPase, cytoplasmic domain N"/>
    <property type="match status" value="1"/>
</dbReference>
<dbReference type="InterPro" id="IPR036412">
    <property type="entry name" value="HAD-like_sf"/>
</dbReference>
<feature type="transmembrane region" description="Helical" evidence="17">
    <location>
        <begin position="197"/>
        <end position="215"/>
    </location>
</feature>
<dbReference type="InterPro" id="IPR027256">
    <property type="entry name" value="P-typ_ATPase_IB"/>
</dbReference>
<dbReference type="NCBIfam" id="TIGR01525">
    <property type="entry name" value="ATPase-IB_hvy"/>
    <property type="match status" value="1"/>
</dbReference>
<keyword evidence="17" id="KW-1003">Cell membrane</keyword>
<keyword evidence="10 17" id="KW-0067">ATP-binding</keyword>
<dbReference type="InterPro" id="IPR023298">
    <property type="entry name" value="ATPase_P-typ_TM_dom_sf"/>
</dbReference>
<evidence type="ECO:0000256" key="16">
    <source>
        <dbReference type="ARBA" id="ARBA00049289"/>
    </source>
</evidence>
<evidence type="ECO:0000256" key="5">
    <source>
        <dbReference type="ARBA" id="ARBA00022553"/>
    </source>
</evidence>
<comment type="catalytic activity">
    <reaction evidence="16">
        <text>Cu(+)(in) + ATP + H2O = Cu(+)(out) + ADP + phosphate + H(+)</text>
        <dbReference type="Rhea" id="RHEA:25792"/>
        <dbReference type="ChEBI" id="CHEBI:15377"/>
        <dbReference type="ChEBI" id="CHEBI:15378"/>
        <dbReference type="ChEBI" id="CHEBI:30616"/>
        <dbReference type="ChEBI" id="CHEBI:43474"/>
        <dbReference type="ChEBI" id="CHEBI:49552"/>
        <dbReference type="ChEBI" id="CHEBI:456216"/>
        <dbReference type="EC" id="7.2.2.8"/>
    </reaction>
</comment>
<protein>
    <recommendedName>
        <fullName evidence="3">P-type Cu(+) transporter</fullName>
        <ecNumber evidence="3">7.2.2.8</ecNumber>
    </recommendedName>
</protein>
<dbReference type="InterPro" id="IPR023214">
    <property type="entry name" value="HAD_sf"/>
</dbReference>
<organism evidence="19 20">
    <name type="scientific">Paenibacillus nanensis</name>
    <dbReference type="NCBI Taxonomy" id="393251"/>
    <lineage>
        <taxon>Bacteria</taxon>
        <taxon>Bacillati</taxon>
        <taxon>Bacillota</taxon>
        <taxon>Bacilli</taxon>
        <taxon>Bacillales</taxon>
        <taxon>Paenibacillaceae</taxon>
        <taxon>Paenibacillus</taxon>
    </lineage>
</organism>
<dbReference type="InterPro" id="IPR017969">
    <property type="entry name" value="Heavy-metal-associated_CS"/>
</dbReference>
<dbReference type="GO" id="GO:0043682">
    <property type="term" value="F:P-type divalent copper transporter activity"/>
    <property type="evidence" value="ECO:0007669"/>
    <property type="project" value="TreeGrafter"/>
</dbReference>
<dbReference type="PRINTS" id="PR00119">
    <property type="entry name" value="CATATPASE"/>
</dbReference>
<dbReference type="SFLD" id="SFLDS00003">
    <property type="entry name" value="Haloacid_Dehalogenase"/>
    <property type="match status" value="1"/>
</dbReference>
<dbReference type="PANTHER" id="PTHR43520">
    <property type="entry name" value="ATP7, ISOFORM B"/>
    <property type="match status" value="1"/>
</dbReference>
<dbReference type="InterPro" id="IPR018303">
    <property type="entry name" value="ATPase_P-typ_P_site"/>
</dbReference>
<keyword evidence="12 17" id="KW-1133">Transmembrane helix</keyword>
<dbReference type="SUPFAM" id="SSF81653">
    <property type="entry name" value="Calcium ATPase, transduction domain A"/>
    <property type="match status" value="1"/>
</dbReference>
<dbReference type="Pfam" id="PF00702">
    <property type="entry name" value="Hydrolase"/>
    <property type="match status" value="1"/>
</dbReference>
<proteinExistence type="inferred from homology"/>
<dbReference type="OrthoDB" id="9813266at2"/>
<dbReference type="GO" id="GO:0055070">
    <property type="term" value="P:copper ion homeostasis"/>
    <property type="evidence" value="ECO:0007669"/>
    <property type="project" value="TreeGrafter"/>
</dbReference>
<dbReference type="InterPro" id="IPR023299">
    <property type="entry name" value="ATPase_P-typ_cyto_dom_N"/>
</dbReference>
<dbReference type="NCBIfam" id="TIGR01511">
    <property type="entry name" value="ATPase-IB1_Cu"/>
    <property type="match status" value="1"/>
</dbReference>
<dbReference type="InterPro" id="IPR044492">
    <property type="entry name" value="P_typ_ATPase_HD_dom"/>
</dbReference>
<dbReference type="Pfam" id="PF00403">
    <property type="entry name" value="HMA"/>
    <property type="match status" value="1"/>
</dbReference>
<feature type="transmembrane region" description="Helical" evidence="17">
    <location>
        <begin position="86"/>
        <end position="107"/>
    </location>
</feature>
<dbReference type="GO" id="GO:0005524">
    <property type="term" value="F:ATP binding"/>
    <property type="evidence" value="ECO:0007669"/>
    <property type="project" value="UniProtKB-UniRule"/>
</dbReference>